<dbReference type="RefSeq" id="WP_025163907.1">
    <property type="nucleotide sequence ID" value="NZ_AWSQ01000001.1"/>
</dbReference>
<evidence type="ECO:0000313" key="2">
    <source>
        <dbReference type="EMBL" id="KFX71077.1"/>
    </source>
</evidence>
<protein>
    <submittedName>
        <fullName evidence="2">Uncharacterized protein</fullName>
    </submittedName>
</protein>
<keyword evidence="1" id="KW-0812">Transmembrane</keyword>
<feature type="transmembrane region" description="Helical" evidence="1">
    <location>
        <begin position="112"/>
        <end position="129"/>
    </location>
</feature>
<keyword evidence="3" id="KW-1185">Reference proteome</keyword>
<feature type="transmembrane region" description="Helical" evidence="1">
    <location>
        <begin position="22"/>
        <end position="38"/>
    </location>
</feature>
<gene>
    <name evidence="2" type="ORF">TMS3_0103795</name>
</gene>
<accession>A0A0A1YMD8</accession>
<dbReference type="AlphaFoldDB" id="A0A0A1YMD8"/>
<dbReference type="EMBL" id="AWSQ01000001">
    <property type="protein sequence ID" value="KFX71077.1"/>
    <property type="molecule type" value="Genomic_DNA"/>
</dbReference>
<organism evidence="2 3">
    <name type="scientific">Pseudomonas taeanensis MS-3</name>
    <dbReference type="NCBI Taxonomy" id="1395571"/>
    <lineage>
        <taxon>Bacteria</taxon>
        <taxon>Pseudomonadati</taxon>
        <taxon>Pseudomonadota</taxon>
        <taxon>Gammaproteobacteria</taxon>
        <taxon>Pseudomonadales</taxon>
        <taxon>Pseudomonadaceae</taxon>
        <taxon>Pseudomonas</taxon>
    </lineage>
</organism>
<evidence type="ECO:0000313" key="3">
    <source>
        <dbReference type="Proteomes" id="UP000030063"/>
    </source>
</evidence>
<sequence length="140" mass="15236">MSLTLSEALTHYRSVTDATHRYWGYFQLVAGGTAAFAWSEKNAIFELFLFLSIAFTVFALLNGRLVISSQGEAVDTVQCIRNFASSATSAIPSELAPLIEGISSDSKTKISIWYTGLSLATLAAVWWRYSLLNNVCLAAG</sequence>
<dbReference type="Proteomes" id="UP000030063">
    <property type="component" value="Unassembled WGS sequence"/>
</dbReference>
<evidence type="ECO:0000256" key="1">
    <source>
        <dbReference type="SAM" id="Phobius"/>
    </source>
</evidence>
<keyword evidence="1" id="KW-0472">Membrane</keyword>
<reference evidence="2 3" key="1">
    <citation type="journal article" date="2014" name="Genome Announc.">
        <title>Draft Genome Sequence of Petroleum Oil-Degrading Marine Bacterium Pseudomonas taeanensis Strain MS-3, Isolated from a Crude Oil-Contaminated Seashore.</title>
        <authorList>
            <person name="Lee S.Y."/>
            <person name="Kim S.H."/>
            <person name="Lee D.G."/>
            <person name="Shin S."/>
            <person name="Yun S.H."/>
            <person name="Choi C.W."/>
            <person name="Chung Y.H."/>
            <person name="Choi J.S."/>
            <person name="Kahng H.Y."/>
            <person name="Kim S.I."/>
        </authorList>
    </citation>
    <scope>NUCLEOTIDE SEQUENCE [LARGE SCALE GENOMIC DNA]</scope>
    <source>
        <strain evidence="2 3">MS-3</strain>
    </source>
</reference>
<dbReference type="OrthoDB" id="9154438at2"/>
<keyword evidence="1" id="KW-1133">Transmembrane helix</keyword>
<feature type="transmembrane region" description="Helical" evidence="1">
    <location>
        <begin position="44"/>
        <end position="61"/>
    </location>
</feature>
<name>A0A0A1YMD8_9PSED</name>
<proteinExistence type="predicted"/>
<comment type="caution">
    <text evidence="2">The sequence shown here is derived from an EMBL/GenBank/DDBJ whole genome shotgun (WGS) entry which is preliminary data.</text>
</comment>